<dbReference type="SUPFAM" id="SSF81321">
    <property type="entry name" value="Family A G protein-coupled receptor-like"/>
    <property type="match status" value="1"/>
</dbReference>
<comment type="caution">
    <text evidence="2">The sequence shown here is derived from an EMBL/GenBank/DDBJ whole genome shotgun (WGS) entry which is preliminary data.</text>
</comment>
<dbReference type="Pfam" id="PF10318">
    <property type="entry name" value="7TM_GPCR_Srh"/>
    <property type="match status" value="1"/>
</dbReference>
<dbReference type="AlphaFoldDB" id="A0AAN8F4G7"/>
<feature type="transmembrane region" description="Helical" evidence="1">
    <location>
        <begin position="54"/>
        <end position="76"/>
    </location>
</feature>
<keyword evidence="1" id="KW-1133">Transmembrane helix</keyword>
<dbReference type="EMBL" id="WIXE01017018">
    <property type="protein sequence ID" value="KAK5972112.1"/>
    <property type="molecule type" value="Genomic_DNA"/>
</dbReference>
<protein>
    <recommendedName>
        <fullName evidence="4">G protein-coupled receptor</fullName>
    </recommendedName>
</protein>
<evidence type="ECO:0000256" key="1">
    <source>
        <dbReference type="SAM" id="Phobius"/>
    </source>
</evidence>
<accession>A0AAN8F4G7</accession>
<organism evidence="2 3">
    <name type="scientific">Trichostrongylus colubriformis</name>
    <name type="common">Black scour worm</name>
    <dbReference type="NCBI Taxonomy" id="6319"/>
    <lineage>
        <taxon>Eukaryota</taxon>
        <taxon>Metazoa</taxon>
        <taxon>Ecdysozoa</taxon>
        <taxon>Nematoda</taxon>
        <taxon>Chromadorea</taxon>
        <taxon>Rhabditida</taxon>
        <taxon>Rhabditina</taxon>
        <taxon>Rhabditomorpha</taxon>
        <taxon>Strongyloidea</taxon>
        <taxon>Trichostrongylidae</taxon>
        <taxon>Trichostrongylus</taxon>
    </lineage>
</organism>
<dbReference type="PANTHER" id="PTHR22943">
    <property type="entry name" value="7-TRANSMEMBRANE DOMAIN RECEPTOR C.ELEGANS"/>
    <property type="match status" value="1"/>
</dbReference>
<name>A0AAN8F4G7_TRICO</name>
<evidence type="ECO:0008006" key="4">
    <source>
        <dbReference type="Google" id="ProtNLM"/>
    </source>
</evidence>
<proteinExistence type="predicted"/>
<sequence length="207" mass="23696">MGNIPVIAVLATSYRTKEEMQAIIERKPHLQFLKSYGSYLAAEREDLRFNEFQAVWLASALLLILLCGIVAAVIAVHLHKKRHLMSSKTMQLHRYLMFHLITQVLAPALSVLLPIMILFSTRYFQVPFGAMFWNSVISQVVALHNPVNTITILFATRHYRAALFKPFKCIFHIAYGRKIASTVSSRRMNLTRAWQSNTGRFRSDSSN</sequence>
<keyword evidence="1" id="KW-0812">Transmembrane</keyword>
<reference evidence="2 3" key="1">
    <citation type="submission" date="2019-10" db="EMBL/GenBank/DDBJ databases">
        <title>Assembly and Annotation for the nematode Trichostrongylus colubriformis.</title>
        <authorList>
            <person name="Martin J."/>
        </authorList>
    </citation>
    <scope>NUCLEOTIDE SEQUENCE [LARGE SCALE GENOMIC DNA]</scope>
    <source>
        <strain evidence="2">G859</strain>
        <tissue evidence="2">Whole worm</tissue>
    </source>
</reference>
<keyword evidence="3" id="KW-1185">Reference proteome</keyword>
<evidence type="ECO:0000313" key="2">
    <source>
        <dbReference type="EMBL" id="KAK5972112.1"/>
    </source>
</evidence>
<dbReference type="InterPro" id="IPR019422">
    <property type="entry name" value="7TM_GPCR_serpentine_rcpt_Srh"/>
</dbReference>
<feature type="transmembrane region" description="Helical" evidence="1">
    <location>
        <begin position="96"/>
        <end position="119"/>
    </location>
</feature>
<feature type="transmembrane region" description="Helical" evidence="1">
    <location>
        <begin position="131"/>
        <end position="155"/>
    </location>
</feature>
<dbReference type="PANTHER" id="PTHR22943:SF248">
    <property type="entry name" value="SEVEN TM RECEPTOR"/>
    <property type="match status" value="1"/>
</dbReference>
<evidence type="ECO:0000313" key="3">
    <source>
        <dbReference type="Proteomes" id="UP001331761"/>
    </source>
</evidence>
<gene>
    <name evidence="2" type="ORF">GCK32_018793</name>
</gene>
<keyword evidence="1" id="KW-0472">Membrane</keyword>
<dbReference type="Proteomes" id="UP001331761">
    <property type="component" value="Unassembled WGS sequence"/>
</dbReference>